<protein>
    <submittedName>
        <fullName evidence="6">TetR family transcriptional regulator</fullName>
    </submittedName>
</protein>
<dbReference type="InterPro" id="IPR001647">
    <property type="entry name" value="HTH_TetR"/>
</dbReference>
<evidence type="ECO:0000256" key="4">
    <source>
        <dbReference type="PROSITE-ProRule" id="PRU00335"/>
    </source>
</evidence>
<dbReference type="Gene3D" id="1.10.10.60">
    <property type="entry name" value="Homeodomain-like"/>
    <property type="match status" value="1"/>
</dbReference>
<evidence type="ECO:0000313" key="6">
    <source>
        <dbReference type="EMBL" id="ALX03222.1"/>
    </source>
</evidence>
<accession>A0A0U4CJ62</accession>
<evidence type="ECO:0000313" key="7">
    <source>
        <dbReference type="Proteomes" id="UP000067689"/>
    </source>
</evidence>
<dbReference type="STRING" id="2041.AERYTH_00165"/>
<feature type="DNA-binding region" description="H-T-H motif" evidence="4">
    <location>
        <begin position="28"/>
        <end position="47"/>
    </location>
</feature>
<dbReference type="InterPro" id="IPR025996">
    <property type="entry name" value="MT1864/Rv1816-like_C"/>
</dbReference>
<dbReference type="Pfam" id="PF00440">
    <property type="entry name" value="TetR_N"/>
    <property type="match status" value="1"/>
</dbReference>
<reference evidence="6 7" key="1">
    <citation type="journal article" date="1991" name="Int. J. Syst. Bacteriol.">
        <title>Description of the erythromycin-producing bacterium Arthrobacter sp. strain NRRL B-3381 as Aeromicrobium erythreum gen. nov., sp. nov.</title>
        <authorList>
            <person name="Miller E.S."/>
            <person name="Woese C.R."/>
            <person name="Brenner S."/>
        </authorList>
    </citation>
    <scope>NUCLEOTIDE SEQUENCE [LARGE SCALE GENOMIC DNA]</scope>
    <source>
        <strain evidence="6 7">AR18</strain>
    </source>
</reference>
<name>A0A0U4CJ62_9ACTN</name>
<keyword evidence="3" id="KW-0804">Transcription</keyword>
<keyword evidence="7" id="KW-1185">Reference proteome</keyword>
<evidence type="ECO:0000256" key="3">
    <source>
        <dbReference type="ARBA" id="ARBA00023163"/>
    </source>
</evidence>
<keyword evidence="1" id="KW-0805">Transcription regulation</keyword>
<evidence type="ECO:0000256" key="2">
    <source>
        <dbReference type="ARBA" id="ARBA00023125"/>
    </source>
</evidence>
<keyword evidence="2 4" id="KW-0238">DNA-binding</keyword>
<dbReference type="KEGG" id="aer:AERYTH_00165"/>
<dbReference type="InterPro" id="IPR036271">
    <property type="entry name" value="Tet_transcr_reg_TetR-rel_C_sf"/>
</dbReference>
<dbReference type="PANTHER" id="PTHR30055">
    <property type="entry name" value="HTH-TYPE TRANSCRIPTIONAL REGULATOR RUTR"/>
    <property type="match status" value="1"/>
</dbReference>
<dbReference type="RefSeq" id="WP_067853032.1">
    <property type="nucleotide sequence ID" value="NZ_CP011502.1"/>
</dbReference>
<dbReference type="PANTHER" id="PTHR30055:SF151">
    <property type="entry name" value="TRANSCRIPTIONAL REGULATORY PROTEIN"/>
    <property type="match status" value="1"/>
</dbReference>
<evidence type="ECO:0000259" key="5">
    <source>
        <dbReference type="PROSITE" id="PS50977"/>
    </source>
</evidence>
<evidence type="ECO:0000256" key="1">
    <source>
        <dbReference type="ARBA" id="ARBA00023015"/>
    </source>
</evidence>
<dbReference type="InterPro" id="IPR009057">
    <property type="entry name" value="Homeodomain-like_sf"/>
</dbReference>
<feature type="domain" description="HTH tetR-type" evidence="5">
    <location>
        <begin position="5"/>
        <end position="65"/>
    </location>
</feature>
<dbReference type="AlphaFoldDB" id="A0A0U4CJ62"/>
<proteinExistence type="predicted"/>
<dbReference type="GO" id="GO:0003700">
    <property type="term" value="F:DNA-binding transcription factor activity"/>
    <property type="evidence" value="ECO:0007669"/>
    <property type="project" value="TreeGrafter"/>
</dbReference>
<dbReference type="OrthoDB" id="71867at2"/>
<sequence length="191" mass="20037">MPRAGLSTAAVLTAAADLADREGLDAVTPSAVARSVGVRTPSLYAHVAGAEALREGVTTLALDELADRVGAALAGRSGRDALQALADTYRTYATEHPGRYAATRRAVDADSPALAAGRRHTDLVTAVLRGYPVPERERVHAVRLVGSTVHGFTALQASGAFEHSNPEADVSWRRAVDALDVALRHWPEDGA</sequence>
<dbReference type="Gene3D" id="1.10.357.10">
    <property type="entry name" value="Tetracycline Repressor, domain 2"/>
    <property type="match status" value="1"/>
</dbReference>
<dbReference type="EMBL" id="CP011502">
    <property type="protein sequence ID" value="ALX03222.1"/>
    <property type="molecule type" value="Genomic_DNA"/>
</dbReference>
<dbReference type="PROSITE" id="PS50977">
    <property type="entry name" value="HTH_TETR_2"/>
    <property type="match status" value="1"/>
</dbReference>
<gene>
    <name evidence="6" type="ORF">AERYTH_00165</name>
</gene>
<dbReference type="SUPFAM" id="SSF48498">
    <property type="entry name" value="Tetracyclin repressor-like, C-terminal domain"/>
    <property type="match status" value="1"/>
</dbReference>
<organism evidence="6 7">
    <name type="scientific">Aeromicrobium erythreum</name>
    <dbReference type="NCBI Taxonomy" id="2041"/>
    <lineage>
        <taxon>Bacteria</taxon>
        <taxon>Bacillati</taxon>
        <taxon>Actinomycetota</taxon>
        <taxon>Actinomycetes</taxon>
        <taxon>Propionibacteriales</taxon>
        <taxon>Nocardioidaceae</taxon>
        <taxon>Aeromicrobium</taxon>
    </lineage>
</organism>
<dbReference type="Pfam" id="PF13305">
    <property type="entry name" value="TetR_C_33"/>
    <property type="match status" value="1"/>
</dbReference>
<dbReference type="InterPro" id="IPR050109">
    <property type="entry name" value="HTH-type_TetR-like_transc_reg"/>
</dbReference>
<dbReference type="SUPFAM" id="SSF46689">
    <property type="entry name" value="Homeodomain-like"/>
    <property type="match status" value="1"/>
</dbReference>
<dbReference type="Proteomes" id="UP000067689">
    <property type="component" value="Chromosome"/>
</dbReference>
<dbReference type="GO" id="GO:0000976">
    <property type="term" value="F:transcription cis-regulatory region binding"/>
    <property type="evidence" value="ECO:0007669"/>
    <property type="project" value="TreeGrafter"/>
</dbReference>
<dbReference type="PATRIC" id="fig|2041.4.peg.32"/>